<feature type="region of interest" description="Disordered" evidence="2">
    <location>
        <begin position="2074"/>
        <end position="2104"/>
    </location>
</feature>
<dbReference type="PANTHER" id="PTHR12517">
    <property type="entry name" value="VACUOLAR PROTEIN SORTING-ASSOCIATED PROTEIN 13B"/>
    <property type="match status" value="1"/>
</dbReference>
<keyword evidence="1" id="KW-0813">Transport</keyword>
<evidence type="ECO:0000259" key="3">
    <source>
        <dbReference type="Pfam" id="PF12624"/>
    </source>
</evidence>
<proteinExistence type="predicted"/>
<feature type="region of interest" description="Disordered" evidence="2">
    <location>
        <begin position="655"/>
        <end position="674"/>
    </location>
</feature>
<feature type="compositionally biased region" description="Polar residues" evidence="2">
    <location>
        <begin position="1046"/>
        <end position="1062"/>
    </location>
</feature>
<dbReference type="InterPro" id="IPR039782">
    <property type="entry name" value="VPS13B"/>
</dbReference>
<organism evidence="4 5">
    <name type="scientific">Callosobruchus maculatus</name>
    <name type="common">Southern cowpea weevil</name>
    <name type="synonym">Pulse bruchid</name>
    <dbReference type="NCBI Taxonomy" id="64391"/>
    <lineage>
        <taxon>Eukaryota</taxon>
        <taxon>Metazoa</taxon>
        <taxon>Ecdysozoa</taxon>
        <taxon>Arthropoda</taxon>
        <taxon>Hexapoda</taxon>
        <taxon>Insecta</taxon>
        <taxon>Pterygota</taxon>
        <taxon>Neoptera</taxon>
        <taxon>Endopterygota</taxon>
        <taxon>Coleoptera</taxon>
        <taxon>Polyphaga</taxon>
        <taxon>Cucujiformia</taxon>
        <taxon>Chrysomeloidea</taxon>
        <taxon>Chrysomelidae</taxon>
        <taxon>Bruchinae</taxon>
        <taxon>Bruchini</taxon>
        <taxon>Callosobruchus</taxon>
    </lineage>
</organism>
<evidence type="ECO:0000256" key="1">
    <source>
        <dbReference type="ARBA" id="ARBA00022448"/>
    </source>
</evidence>
<feature type="region of interest" description="Disordered" evidence="2">
    <location>
        <begin position="1902"/>
        <end position="1931"/>
    </location>
</feature>
<evidence type="ECO:0000256" key="2">
    <source>
        <dbReference type="SAM" id="MobiDB-lite"/>
    </source>
</evidence>
<dbReference type="InterPro" id="IPR026854">
    <property type="entry name" value="VPS13_N"/>
</dbReference>
<feature type="region of interest" description="Disordered" evidence="2">
    <location>
        <begin position="1554"/>
        <end position="1605"/>
    </location>
</feature>
<evidence type="ECO:0000313" key="5">
    <source>
        <dbReference type="Proteomes" id="UP000410492"/>
    </source>
</evidence>
<feature type="compositionally biased region" description="Low complexity" evidence="2">
    <location>
        <begin position="1070"/>
        <end position="1082"/>
    </location>
</feature>
<keyword evidence="5" id="KW-1185">Reference proteome</keyword>
<feature type="region of interest" description="Disordered" evidence="2">
    <location>
        <begin position="1046"/>
        <end position="1096"/>
    </location>
</feature>
<feature type="compositionally biased region" description="Basic residues" evidence="2">
    <location>
        <begin position="1569"/>
        <end position="1578"/>
    </location>
</feature>
<dbReference type="Pfam" id="PF12624">
    <property type="entry name" value="VPS13_N"/>
    <property type="match status" value="1"/>
</dbReference>
<reference evidence="4 5" key="1">
    <citation type="submission" date="2019-01" db="EMBL/GenBank/DDBJ databases">
        <authorList>
            <person name="Sayadi A."/>
        </authorList>
    </citation>
    <scope>NUCLEOTIDE SEQUENCE [LARGE SCALE GENOMIC DNA]</scope>
</reference>
<feature type="compositionally biased region" description="Basic and acidic residues" evidence="2">
    <location>
        <begin position="1581"/>
        <end position="1595"/>
    </location>
</feature>
<gene>
    <name evidence="4" type="ORF">CALMAC_LOCUS2006</name>
</gene>
<name>A0A653BN33_CALMS</name>
<feature type="compositionally biased region" description="Basic and acidic residues" evidence="2">
    <location>
        <begin position="2080"/>
        <end position="2089"/>
    </location>
</feature>
<feature type="compositionally biased region" description="Polar residues" evidence="2">
    <location>
        <begin position="657"/>
        <end position="667"/>
    </location>
</feature>
<feature type="domain" description="Chorein N-terminal" evidence="3">
    <location>
        <begin position="4"/>
        <end position="234"/>
    </location>
</feature>
<feature type="region of interest" description="Disordered" evidence="2">
    <location>
        <begin position="744"/>
        <end position="815"/>
    </location>
</feature>
<feature type="compositionally biased region" description="Pro residues" evidence="2">
    <location>
        <begin position="3672"/>
        <end position="3686"/>
    </location>
</feature>
<evidence type="ECO:0000313" key="4">
    <source>
        <dbReference type="EMBL" id="VEN36376.1"/>
    </source>
</evidence>
<accession>A0A653BN33</accession>
<sequence length="3847" mass="422125">MFKLESYITPILLSYVNRYISNLKPEDSQVSLWGGDATFHNLELNLQVLEQELQLPFSFVSGSIRELCIHVPWTKLTSEPITITINTIECILNLKGKNPTSDASAQAKINKTKKPVGKDVEAPQGYVQLLINKIVSNIRIHCNNLILKYVEEDIVLSMNVKHLKYQSANKKWEAAYTDLSPTERTLRKIITVNDLTLCLDKRNASGKIEVYQEPMLYRCSMTMHLLKHYHSTSAKRASKTRLDIYCNKLLMLLYALQQKKLKPEKQTDGQGTSDSSGAIDDSEIKESWTGWAWSYVSAVLPAPWEEEDNTEDLEHPGGHTLHLCIYVDTASVTFKVSESSGVERGTLYPQKKMRYNPMLVLKLQGLYTETVIHGMKWFNAMGGIGQAVLLPVGPCSCGEVEITDEKHPSNYLEIDSLFDGNAEENKGNKRKYNRSWDYHMTVFTEAVLLERTPAFAFDYLYQLEVTIECQFLDVTITYPMYANRVVHATCQLPDAPKKLFDACFTRKTVKVVGLCSRLLIGRKHTTILTPSSLSYCCNAILLPHYWMNPNIPHNEITFESESVTLNATNAKMMVIVTIISKLIMMDCFPYMELYIEGIRYKRVVTNATTSMDMSLGSIKAFIFEKVDASSAVKSKKTIASEDIQQVLFLSGPEAKSGESTATATASRTKLKNKRGTEETPLLTVTFQYPLSPENQKHAPILLFNLQEIRICVDPLLCKWLLYHPRQIVKAGKSDFQLMKKISKPAPPLTTNATSASEASGGGGGGALDTPRRLVGVSSQSVHSSLDREPIRGGGGPPPPSSTGSAHGRKEEPAPHVDLQEKVYNVLRKWFEVWKGVYLCGDVSQCTVYFPLVSLSAEAVELAVNKEQPPELMVITLPFATVRSSHRHQQQQQQQHQEIKKYLRTLPVTVPDHVWTPKSSSLPWTVHVADLSCYTVQHGNKLTFLKPVDSVSGGGGGASGGGGGAGPSRGGKTKGSDIGYLGICVHIDMTPILVSTSEVQVYLFASILYGLMEVATNLMPKRRERVGGGAAVSGLPPKMADVIPSQMAANNGKSGSSAVSPSTAHKDHTFLDSNSDKSSSLSAAKKKPDATAATTPDSDHIKLTAWVQWTITRSGSKWKPGPFSGTVMRLREDVPSSSSGEQQQQERHDDQGGGGVGGNGGGGGFICVTITRASCQHTHTLWGAGVGAAQHAPKRTDRKAATAPPDVTAAAAAAAMLPPSNFYLVLAPLLEIPLSSSSSLASSSESVPLTSAVQASPSAVLLQTVNSQALPLAYLDCRHIRLVMPSVELGATGAGVGAQHDVIIFQVEKISLASSAVNPICRTPIRQDIYDQAVHARILNIPDRQYQLDVCGMRIATGTWQDMDAVFSPSGSVASPLHSLSENPAVEWNNLDSRGAHPCFRQPPSSIMNLWNVTERFDISVVAAPAILYRSHVIVCGHSLEINFVSDIVVNLSLNQIKLVSAILSEFVSLVEPLLLDDSAIARPKIIFPYSRFEPSLDEIDEWEAAVGAGAAMVGVADSGIDTSDIRSVYTAAPVDVLFTAGKIGLSLYQIDDDDGDVGEEARPPPSLYKQHRKKKRPSSYRVDHDLDLDDDKGYDAEEESAEDGPPKMYKPLVFVMVKQPNVFVSKQAAGRRMQVSWYDVNVKLRGPEYLPVGNVPTEDDYPIGLLETRCGQPHPNTGILPAFFTLKYVKPANNKQGGAHLDVEIAKPTKLLCSMSTWSYLLIIRDRLVDTFKRTDKSIAAAKKRENDDVSGISHAKRKAGMNSKFQELKETLRSVNSANLRCGQIVFEFKSDAGHEVNLALEKITANLTLFNRPEKVSVVCGLHSVTLNVVSDRFRKILLNPWTVTCDVAMFWESWQTAESNPQIQVSVESECIMLDVSPEQIRCVQSVLKDVAEFASSFRAPEEEEDRANGRRSGSSRPVSPPLPAKKGNVAAAVAADKEQHYKDDLRAGAFQFVDANTDNVQELPMPYQVAFWNKASLCAMAWRYPQPRALTKVRVFPVPYKTGSGSSSQEDLLVLCHLEYWSECRSCYLPYTHFYLSESEVCHLTLPEATPKTVVGSTWRVVITTTTATGATETDGEQKQSEQQRRQQRRRPSTNSETAHAHAQALISPRALAACMRVDSYFDRSLVPNVTAALYLTKIELALYTHFDKQMPIKLPDCLKTYTPDFLFPDTQRFLSVVLENLTAYSVCWDRDVLTVEVSAALKCNVLDYMYLTEQSLVDPFTFKMDVSLAADALNCNLICKPIQIKVGPTVGHTLAVSSQLWSQSCRQQQQHQQQEQENEGGRRELVVMTRYVVCNDTNVAVRFGQTGTDEAILLPSRCFHLYAWRSQRNKEHLKLALDDHGWTRSFSVARDAVHTVTVDSDNSLTVIVTVKSLSATQKQVIFSGQLIVSNTLLEHFDLKVVEEVPKDSKESEFKNSPTYVVAGKSNTCSIFVNNRKNYFLRLRFYGLDSAWTGDIPLREHATGSQPWLERGQFLSIWCRVIVQEVNRAKRTLAVLWPLFSVKSNLPISSNVHIETPTLNVHLDSLVKGRGELQQLYCPGTIDHSHQLTFRIDPYVPLNYSLVDHQQFFKKPELEEGATIEDILKELSGGGESTASWPYFGDELDDVDWIVGEQPLTHVQVKYQASCRYSCSLLVELVPWCLTVNTLGVPITINVGAGAAATDAVQLCKIPHYGIVAPPKLEENFNIGVCSGGTWCYTEPLQLAKSDWSQSFYMPKFTGTIPLEGCVRSAIVCDGHVCMLSLASTINNDIRLLKVSSTHVLSNHMAMQVQVICLAVPDEEGKFDIPVNMDRYCFTVAPHLDKSKCGISVIRWHTLTNSGRKSTSRAAGGAGGGGGTNYALYMSFSLGGDHWSCPIRVDKPLLRKSFAVRTGEGCSVPVVLTSQDCKGGSGGPIYLTLHEDDAPQLFIENTTGAALYVAQATGNMERAYYTTPGVSDKFPDLPPAPAAAASSGASGAGGSTAAAASWAASSTAAAASDGFGDRIAIASEPDGPPTDQLRWSNALTLRHDNDQFLRIPYYGDIRVRVANTACTTIVLLESVSQVEISARDIRVRLLMQEITNGSAAATTATAAKKINGTSSEPGAGAGAGRKRAARMDREDCAGVGWSETDVSALSGSAKEMIERPLLVRDGCTSLTFNAFVKSLVLVFVSDVQFDDKEKWELMSLVCDDLVCRAVQVESLKLKITTSDVQLDNQLYARESYDFPVVVVGQVSQEKRHPHRLTTLNVPIDSLIEDCDQNALLVLEFTLETWSVRSVKIIVNPLSCYIEDIYVTRLMEYFNTLTPNVLVMLPKQKSEVKFNVPAGSVCVPEVVSLQCAMLAKPLTVRNVLIAPISLLLSVHSSIKLYIALDQSPLQFGRFERKRLLTTPYRLGHALTMHYLSGAIFGAGWVVSSLELLGSPGGLARAMGTGLRDFVSLPCRGIFVGPMAFLRGITQGSASLMRHITAGTLQSVTKLASSVARNLDRLTLDEEHLKRTEEQRRQRPQGLAQGFMQGLTGLGISLLGAVGGIAHHPLQSMIADGASPRSLAAGVGLGLVGIVTKPLSGAAELVALTGQGLLQGAGWSSLPEPRSYPQAYKVEYAPNSTLKYSWKHGLGVGARMLFALEATSVVDGTVHDAVALILTTDALLVVNLDRDDAVTVFALADLHVVSSSSSPGRSDDPTVLRLKLAKPPPPAPAPPPPPPTTQQQQGQPDKTEEDFPMEMDPVSRARVADYVKSTVSLLNLQDGSVDHSEISISPLSSPGLAQVASDEDATCFTYYVSPQNRNYFVYLMKLAKLQLHNYSFPVLIHVDTWNKLYFTVTICVLEKNSHTLIILLLNGHRETANNNFSNWFAYTCQKYIFSSAE</sequence>
<protein>
    <recommendedName>
        <fullName evidence="3">Chorein N-terminal domain-containing protein</fullName>
    </recommendedName>
</protein>
<dbReference type="Proteomes" id="UP000410492">
    <property type="component" value="Unassembled WGS sequence"/>
</dbReference>
<feature type="region of interest" description="Disordered" evidence="2">
    <location>
        <begin position="3652"/>
        <end position="3702"/>
    </location>
</feature>
<dbReference type="PANTHER" id="PTHR12517:SF0">
    <property type="entry name" value="INTERMEMBRANE LIPID TRANSFER PROTEIN VPS13B"/>
    <property type="match status" value="1"/>
</dbReference>
<dbReference type="OrthoDB" id="445152at2759"/>
<dbReference type="EMBL" id="CAACVG010002346">
    <property type="protein sequence ID" value="VEN36376.1"/>
    <property type="molecule type" value="Genomic_DNA"/>
</dbReference>
<feature type="region of interest" description="Disordered" evidence="2">
    <location>
        <begin position="1132"/>
        <end position="1157"/>
    </location>
</feature>